<dbReference type="SMART" id="SM00869">
    <property type="entry name" value="Autotransporter"/>
    <property type="match status" value="1"/>
</dbReference>
<dbReference type="InterPro" id="IPR011050">
    <property type="entry name" value="Pectin_lyase_fold/virulence"/>
</dbReference>
<dbReference type="InterPro" id="IPR012332">
    <property type="entry name" value="Autotransporter_pectin_lyase_C"/>
</dbReference>
<sequence length="1155" mass="115954">MGVRHEEVAPQNVWAAAGCHGRTRGLSGLRNAVALAILNLPFLPFGDAQAACTGINTTSVSCSSPPNDTGAILTSYSGNTTATLTNWVMTNGSFRIQGPGANSLYVLNGNGITLTGGTLAGYSAIHTASSTLGGNTAVTISNSSVEVVQATTHGIGSHANNAIGNASLTVTDTRLTAPNAASTYFGLVVSAQGSGSSTLVVTGGSVTTAGTGYAVTAGSITGNVSATLTNGVITSTGSSAAGLDAHTGGAGTVTVRNANAITTSGSSAGGINAASVNGAISVSNSGTITINGSNARGIRATATGSGNATIDNAGAITLNANTASTYPALYATTTSGDAAIINSGAITVKGSGGGAASSGALAIASGTGNASISMTGGTVANTGTGAAARGLEAQSTGGGNVSINVLSGSVATGSGEALAAWNSSGNIRVDTAAGTTLSSNATAVLASGASAARGTSVQVVSQSIISAGNFGIRAVSTQGAPVTVNQTGGSITSGTNAIDAASTGDVKIINSGNLTGGGATGAAISLFGATQTVSNAGTLGALSDRAIVLDSNGSTGSANVSNASTGVVTGSISAVGSRLTLDNAGTWNLRRFADTTGGGVRDTYGVAVSDLGSAAGNSVNNTGTLALLSHDGTATTLDATGQYLPFGNTNNAIALHSPAQGQILGAAQFINSGIIDLQANASAGDVLVISAGHTPGANGGGVFVSNGGLLRVNTVLNAGGANSVSDVLVVDSTSVAAGGPTGIAVKNAGGAGGLTVSNGIPVVQVLNPNASAAAAFSMSGRAVAGPYEYRLRQGNNPSDGNWYLHSEKDPDPPAPPLPPSPPGPPGPGPSPRPAPEPLYRPEIAAYLANQRLVAQMFVHTMHDRMGEPQFAESQGFEPDGGKRQAVWLRTTGTWEKTNSRDGNFGASTDLFLMQAGGELMQWKLLSETSRLHVGAMLGYGIGNTSASADGNPFSAKGRVEGYSAGLYATWFQNDATKLGAYVDTWMQYGWFNNRVDGQYLPRVDYDSKAWSVSAETGYAFKLHGNWILEPQAQIIYTHANNDGVTEESDTRVGSSNSRGTTTRIGVRTFSTFDMARGRQVQPFATVNWWRTNADSSVSLNQLPFGTLYPKDRYELKLGVHANFTRGWTGWVNMSGSWGAQDYHQYAGRMGVKYVW</sequence>
<dbReference type="EMBL" id="CP132976">
    <property type="protein sequence ID" value="WMD20807.1"/>
    <property type="molecule type" value="Genomic_DNA"/>
</dbReference>
<dbReference type="Gene3D" id="2.160.20.20">
    <property type="match status" value="1"/>
</dbReference>
<dbReference type="InterPro" id="IPR050909">
    <property type="entry name" value="Bact_Autotransporter_VF"/>
</dbReference>
<dbReference type="SUPFAM" id="SSF103515">
    <property type="entry name" value="Autotransporter"/>
    <property type="match status" value="1"/>
</dbReference>
<evidence type="ECO:0000313" key="3">
    <source>
        <dbReference type="EMBL" id="WMD20807.1"/>
    </source>
</evidence>
<feature type="compositionally biased region" description="Pro residues" evidence="1">
    <location>
        <begin position="812"/>
        <end position="837"/>
    </location>
</feature>
<dbReference type="RefSeq" id="WP_306944258.1">
    <property type="nucleotide sequence ID" value="NZ_CP132976.1"/>
</dbReference>
<dbReference type="InterPro" id="IPR036709">
    <property type="entry name" value="Autotransporte_beta_dom_sf"/>
</dbReference>
<dbReference type="InterPro" id="IPR005546">
    <property type="entry name" value="Autotransporte_beta"/>
</dbReference>
<evidence type="ECO:0000256" key="1">
    <source>
        <dbReference type="SAM" id="MobiDB-lite"/>
    </source>
</evidence>
<dbReference type="Gene3D" id="2.40.128.130">
    <property type="entry name" value="Autotransporter beta-domain"/>
    <property type="match status" value="1"/>
</dbReference>
<dbReference type="SUPFAM" id="SSF51126">
    <property type="entry name" value="Pectin lyase-like"/>
    <property type="match status" value="1"/>
</dbReference>
<feature type="region of interest" description="Disordered" evidence="1">
    <location>
        <begin position="795"/>
        <end position="837"/>
    </location>
</feature>
<evidence type="ECO:0000313" key="4">
    <source>
        <dbReference type="Proteomes" id="UP001234798"/>
    </source>
</evidence>
<dbReference type="InterPro" id="IPR043990">
    <property type="entry name" value="AC_1"/>
</dbReference>
<dbReference type="PROSITE" id="PS51208">
    <property type="entry name" value="AUTOTRANSPORTER"/>
    <property type="match status" value="1"/>
</dbReference>
<dbReference type="Pfam" id="PF18883">
    <property type="entry name" value="AC_1"/>
    <property type="match status" value="1"/>
</dbReference>
<dbReference type="InterPro" id="IPR003991">
    <property type="entry name" value="Pertactin_virulence_factor"/>
</dbReference>
<organism evidence="3 4">
    <name type="scientific">Achromobacter seleniivolatilans</name>
    <dbReference type="NCBI Taxonomy" id="3047478"/>
    <lineage>
        <taxon>Bacteria</taxon>
        <taxon>Pseudomonadati</taxon>
        <taxon>Pseudomonadota</taxon>
        <taxon>Betaproteobacteria</taxon>
        <taxon>Burkholderiales</taxon>
        <taxon>Alcaligenaceae</taxon>
        <taxon>Achromobacter</taxon>
    </lineage>
</organism>
<reference evidence="3 4" key="1">
    <citation type="submission" date="2023-08" db="EMBL/GenBank/DDBJ databases">
        <title>Achromobacter seleniivolatilans sp. nov., isolated from seleniferous soil.</title>
        <authorList>
            <person name="Zhang S."/>
            <person name="Li K."/>
            <person name="Peng J."/>
            <person name="Zhao Q."/>
            <person name="Wang H."/>
            <person name="Guo Y."/>
        </authorList>
    </citation>
    <scope>NUCLEOTIDE SEQUENCE [LARGE SCALE GENOMIC DNA]</scope>
    <source>
        <strain evidence="3 4">R39</strain>
    </source>
</reference>
<protein>
    <submittedName>
        <fullName evidence="3">Autotransporter outer membrane beta-barrel domain-containing protein</fullName>
    </submittedName>
</protein>
<accession>A0ABY9M4S3</accession>
<dbReference type="NCBIfam" id="TIGR01414">
    <property type="entry name" value="autotrans_barl"/>
    <property type="match status" value="1"/>
</dbReference>
<proteinExistence type="predicted"/>
<dbReference type="Proteomes" id="UP001234798">
    <property type="component" value="Chromosome"/>
</dbReference>
<dbReference type="PRINTS" id="PR01484">
    <property type="entry name" value="PRTACTNFAMLY"/>
</dbReference>
<dbReference type="CDD" id="cd01344">
    <property type="entry name" value="PL2_Passenger_AT"/>
    <property type="match status" value="1"/>
</dbReference>
<feature type="domain" description="Autotransporter" evidence="2">
    <location>
        <begin position="879"/>
        <end position="1155"/>
    </location>
</feature>
<gene>
    <name evidence="3" type="ORF">RAS12_00085</name>
</gene>
<dbReference type="PROSITE" id="PS51257">
    <property type="entry name" value="PROKAR_LIPOPROTEIN"/>
    <property type="match status" value="1"/>
</dbReference>
<keyword evidence="4" id="KW-1185">Reference proteome</keyword>
<dbReference type="InterPro" id="IPR006315">
    <property type="entry name" value="OM_autotransptr_brl_dom"/>
</dbReference>
<dbReference type="PANTHER" id="PTHR12338:SF5">
    <property type="entry name" value="ANTIGEN 43-RELATED"/>
    <property type="match status" value="1"/>
</dbReference>
<dbReference type="Pfam" id="PF03797">
    <property type="entry name" value="Autotransporter"/>
    <property type="match status" value="1"/>
</dbReference>
<evidence type="ECO:0000259" key="2">
    <source>
        <dbReference type="PROSITE" id="PS51208"/>
    </source>
</evidence>
<dbReference type="PANTHER" id="PTHR12338">
    <property type="entry name" value="AUTOTRANSPORTER"/>
    <property type="match status" value="1"/>
</dbReference>
<name>A0ABY9M4S3_9BURK</name>